<evidence type="ECO:0000256" key="2">
    <source>
        <dbReference type="ARBA" id="ARBA00023242"/>
    </source>
</evidence>
<dbReference type="PANTHER" id="PTHR46457:SF1">
    <property type="entry name" value="DNA REPAIR PROTEIN RAD51 HOMOLOG 4"/>
    <property type="match status" value="1"/>
</dbReference>
<feature type="compositionally biased region" description="Basic and acidic residues" evidence="3">
    <location>
        <begin position="1"/>
        <end position="10"/>
    </location>
</feature>
<dbReference type="Proteomes" id="UP001629113">
    <property type="component" value="Unassembled WGS sequence"/>
</dbReference>
<keyword evidence="5" id="KW-1185">Reference proteome</keyword>
<gene>
    <name evidence="4" type="ORF">PVAG01_00064</name>
</gene>
<dbReference type="PANTHER" id="PTHR46457">
    <property type="entry name" value="DNA REPAIR PROTEIN RAD51 HOMOLOG 4"/>
    <property type="match status" value="1"/>
</dbReference>
<dbReference type="EMBL" id="JBFCZG010000001">
    <property type="protein sequence ID" value="KAL3426555.1"/>
    <property type="molecule type" value="Genomic_DNA"/>
</dbReference>
<comment type="caution">
    <text evidence="4">The sequence shown here is derived from an EMBL/GenBank/DDBJ whole genome shotgun (WGS) entry which is preliminary data.</text>
</comment>
<keyword evidence="2" id="KW-0539">Nucleus</keyword>
<evidence type="ECO:0000256" key="1">
    <source>
        <dbReference type="ARBA" id="ARBA00004123"/>
    </source>
</evidence>
<feature type="compositionally biased region" description="Basic and acidic residues" evidence="3">
    <location>
        <begin position="281"/>
        <end position="297"/>
    </location>
</feature>
<comment type="subcellular location">
    <subcellularLocation>
        <location evidence="1">Nucleus</location>
    </subcellularLocation>
</comment>
<evidence type="ECO:0000313" key="5">
    <source>
        <dbReference type="Proteomes" id="UP001629113"/>
    </source>
</evidence>
<sequence length="297" mass="32707">MAEPAAKAHEAEDEVDVEAEAEEDTAAAIEMDRIEEEEEEEEKEEEAEGEAGHERGEETEVPPQETTGSQSAAKPFTAATLYTLEQAARSRFASLGSKIRTSCCSEFDDYLFSGGVERGIVLGLSGELDVSRLISFHLLASALLSTEAAERGDATGGAEKRGRVVSIIDTTGSFPLHLLVGVLRSRISELERREEVREARVSGLLERISITRIFDIEGFWEVLHSEFSSSTALGKENQLETRNEACQVLVVEPLSTLIYTLFSHAERSAGESAFLLQKSRGQRDMPRNKNNEMQHSN</sequence>
<dbReference type="InterPro" id="IPR027417">
    <property type="entry name" value="P-loop_NTPase"/>
</dbReference>
<organism evidence="4 5">
    <name type="scientific">Phlyctema vagabunda</name>
    <dbReference type="NCBI Taxonomy" id="108571"/>
    <lineage>
        <taxon>Eukaryota</taxon>
        <taxon>Fungi</taxon>
        <taxon>Dikarya</taxon>
        <taxon>Ascomycota</taxon>
        <taxon>Pezizomycotina</taxon>
        <taxon>Leotiomycetes</taxon>
        <taxon>Helotiales</taxon>
        <taxon>Dermateaceae</taxon>
        <taxon>Phlyctema</taxon>
    </lineage>
</organism>
<reference evidence="4 5" key="1">
    <citation type="submission" date="2024-06" db="EMBL/GenBank/DDBJ databases">
        <title>Complete genome of Phlyctema vagabunda strain 19-DSS-EL-015.</title>
        <authorList>
            <person name="Fiorenzani C."/>
        </authorList>
    </citation>
    <scope>NUCLEOTIDE SEQUENCE [LARGE SCALE GENOMIC DNA]</scope>
    <source>
        <strain evidence="4 5">19-DSS-EL-015</strain>
    </source>
</reference>
<name>A0ABR4PT88_9HELO</name>
<feature type="region of interest" description="Disordered" evidence="3">
    <location>
        <begin position="276"/>
        <end position="297"/>
    </location>
</feature>
<feature type="region of interest" description="Disordered" evidence="3">
    <location>
        <begin position="1"/>
        <end position="73"/>
    </location>
</feature>
<feature type="compositionally biased region" description="Acidic residues" evidence="3">
    <location>
        <begin position="33"/>
        <end position="49"/>
    </location>
</feature>
<dbReference type="InterPro" id="IPR051988">
    <property type="entry name" value="HRR_RAD51_Paralog"/>
</dbReference>
<proteinExistence type="predicted"/>
<protein>
    <submittedName>
        <fullName evidence="4">Uncharacterized protein</fullName>
    </submittedName>
</protein>
<dbReference type="Gene3D" id="3.40.50.300">
    <property type="entry name" value="P-loop containing nucleotide triphosphate hydrolases"/>
    <property type="match status" value="1"/>
</dbReference>
<evidence type="ECO:0000256" key="3">
    <source>
        <dbReference type="SAM" id="MobiDB-lite"/>
    </source>
</evidence>
<feature type="compositionally biased region" description="Acidic residues" evidence="3">
    <location>
        <begin position="11"/>
        <end position="25"/>
    </location>
</feature>
<evidence type="ECO:0000313" key="4">
    <source>
        <dbReference type="EMBL" id="KAL3426555.1"/>
    </source>
</evidence>
<accession>A0ABR4PT88</accession>